<accession>A0A0E3BUP7</accession>
<keyword evidence="2" id="KW-1185">Reference proteome</keyword>
<evidence type="ECO:0000313" key="1">
    <source>
        <dbReference type="EMBL" id="KGH08720.1"/>
    </source>
</evidence>
<organism evidence="1 2">
    <name type="scientific">Comamonas thiooxydans</name>
    <dbReference type="NCBI Taxonomy" id="363952"/>
    <lineage>
        <taxon>Bacteria</taxon>
        <taxon>Pseudomonadati</taxon>
        <taxon>Pseudomonadota</taxon>
        <taxon>Betaproteobacteria</taxon>
        <taxon>Burkholderiales</taxon>
        <taxon>Comamonadaceae</taxon>
        <taxon>Comamonas</taxon>
    </lineage>
</organism>
<dbReference type="AlphaFoldDB" id="A0A0E3BUP7"/>
<dbReference type="Proteomes" id="UP000029549">
    <property type="component" value="Unassembled WGS sequence"/>
</dbReference>
<proteinExistence type="predicted"/>
<dbReference type="RefSeq" id="WP_034394738.1">
    <property type="nucleotide sequence ID" value="NZ_AWTM01000098.1"/>
</dbReference>
<dbReference type="InterPro" id="IPR053738">
    <property type="entry name" value="Lambda_capsid_assembly"/>
</dbReference>
<protein>
    <recommendedName>
        <fullName evidence="3">Capsid protein</fullName>
    </recommendedName>
</protein>
<dbReference type="Gene3D" id="3.90.1690.10">
    <property type="entry name" value="phage-related protein like domain"/>
    <property type="match status" value="1"/>
</dbReference>
<evidence type="ECO:0008006" key="3">
    <source>
        <dbReference type="Google" id="ProtNLM"/>
    </source>
</evidence>
<dbReference type="InterPro" id="IPR005564">
    <property type="entry name" value="Major_capsid_GpE"/>
</dbReference>
<dbReference type="EMBL" id="AWTP01000122">
    <property type="protein sequence ID" value="KGH08720.1"/>
    <property type="molecule type" value="Genomic_DNA"/>
</dbReference>
<comment type="caution">
    <text evidence="1">The sequence shown here is derived from an EMBL/GenBank/DDBJ whole genome shotgun (WGS) entry which is preliminary data.</text>
</comment>
<dbReference type="Pfam" id="PF03864">
    <property type="entry name" value="Phage_cap_E"/>
    <property type="match status" value="1"/>
</dbReference>
<sequence>MGRLSNLRVVDPVLTNLAIGYTNATLVAETLMPFVYTDKEGGKIPKFGKEAFKLYRTERALRAESNRMSPEDIGSVDVVLDEHDLEYPIDYREAAESAFPLQRLAVNTVTEAIRLRHEVMVASMVQNPNSYGAGNKLILSGTSQFTHKDSDPEGVVDDAKDAISAKIAKDPNTMVIGKAAWRALKRHPQLKAILSDTRSRLVQLADLREIFEVENIVVGRAIQADDRGATSNIWGDNIVLAYVPQNKAEQRSEFEPSFGYTLRKRGQPVVDTRAPDGKVELVRNTDIFRPYLLGAEAGYLIGDTNA</sequence>
<evidence type="ECO:0000313" key="2">
    <source>
        <dbReference type="Proteomes" id="UP000029549"/>
    </source>
</evidence>
<name>A0A0E3BUP7_9BURK</name>
<reference evidence="1 2" key="1">
    <citation type="submission" date="2013-09" db="EMBL/GenBank/DDBJ databases">
        <title>High correlation between genotypes and phenotypes of environmental bacteria Comamonas testosteroni strains.</title>
        <authorList>
            <person name="Liu L."/>
            <person name="Zhu W."/>
            <person name="Xia X."/>
            <person name="Xu B."/>
            <person name="Luo M."/>
            <person name="Wang G."/>
        </authorList>
    </citation>
    <scope>NUCLEOTIDE SEQUENCE [LARGE SCALE GENOMIC DNA]</scope>
    <source>
        <strain evidence="1 2">DF2</strain>
    </source>
</reference>
<gene>
    <name evidence="1" type="ORF">P608_17530</name>
</gene>